<evidence type="ECO:0000313" key="2">
    <source>
        <dbReference type="Proteomes" id="UP000308444"/>
    </source>
</evidence>
<organism evidence="1 2">
    <name type="scientific">Bacillus cereus</name>
    <dbReference type="NCBI Taxonomy" id="1396"/>
    <lineage>
        <taxon>Bacteria</taxon>
        <taxon>Bacillati</taxon>
        <taxon>Bacillota</taxon>
        <taxon>Bacilli</taxon>
        <taxon>Bacillales</taxon>
        <taxon>Bacillaceae</taxon>
        <taxon>Bacillus</taxon>
        <taxon>Bacillus cereus group</taxon>
    </lineage>
</organism>
<evidence type="ECO:0000313" key="1">
    <source>
        <dbReference type="EMBL" id="TKI79321.1"/>
    </source>
</evidence>
<comment type="caution">
    <text evidence="1">The sequence shown here is derived from an EMBL/GenBank/DDBJ whole genome shotgun (WGS) entry which is preliminary data.</text>
</comment>
<name>A0A9X9F0Z4_BACCE</name>
<proteinExistence type="predicted"/>
<accession>A0A9X9F0Z4</accession>
<feature type="non-terminal residue" evidence="1">
    <location>
        <position position="33"/>
    </location>
</feature>
<dbReference type="AlphaFoldDB" id="A0A9X9F0Z4"/>
<dbReference type="EMBL" id="SZOH01005466">
    <property type="protein sequence ID" value="TKI79321.1"/>
    <property type="molecule type" value="Genomic_DNA"/>
</dbReference>
<gene>
    <name evidence="1" type="ORF">FC695_44845</name>
</gene>
<sequence>MQKKFINPETMPPTFGYSHVVEVTNAKRTIYIS</sequence>
<protein>
    <submittedName>
        <fullName evidence="1">RidA family protein</fullName>
    </submittedName>
</protein>
<reference evidence="1 2" key="1">
    <citation type="journal article" date="2019" name="Environ. Microbiol.">
        <title>An active ?-lactamase is a part of an orchestrated cell wall stress resistance network of Bacillus subtilis and related rhizosphere species.</title>
        <authorList>
            <person name="Bucher T."/>
            <person name="Keren-Paz A."/>
            <person name="Hausser J."/>
            <person name="Olender T."/>
            <person name="Cytryn E."/>
            <person name="Kolodkin-Gal I."/>
        </authorList>
    </citation>
    <scope>NUCLEOTIDE SEQUENCE [LARGE SCALE GENOMIC DNA]</scope>
    <source>
        <strain evidence="1 2">I32</strain>
    </source>
</reference>
<dbReference type="Proteomes" id="UP000308444">
    <property type="component" value="Unassembled WGS sequence"/>
</dbReference>